<sequence length="69" mass="7601">MSFEACRYVLNKIGSIFNGKESPSSAGQSKALDSRVKDEKYDQIKSSPDDDLLPETLQKSGPMVQQYGS</sequence>
<reference evidence="2 3" key="1">
    <citation type="journal article" date="2018" name="Nat. Ecol. Evol.">
        <title>Shark genomes provide insights into elasmobranch evolution and the origin of vertebrates.</title>
        <authorList>
            <person name="Hara Y"/>
            <person name="Yamaguchi K"/>
            <person name="Onimaru K"/>
            <person name="Kadota M"/>
            <person name="Koyanagi M"/>
            <person name="Keeley SD"/>
            <person name="Tatsumi K"/>
            <person name="Tanaka K"/>
            <person name="Motone F"/>
            <person name="Kageyama Y"/>
            <person name="Nozu R"/>
            <person name="Adachi N"/>
            <person name="Nishimura O"/>
            <person name="Nakagawa R"/>
            <person name="Tanegashima C"/>
            <person name="Kiyatake I"/>
            <person name="Matsumoto R"/>
            <person name="Murakumo K"/>
            <person name="Nishida K"/>
            <person name="Terakita A"/>
            <person name="Kuratani S"/>
            <person name="Sato K"/>
            <person name="Hyodo S Kuraku.S."/>
        </authorList>
    </citation>
    <scope>NUCLEOTIDE SEQUENCE [LARGE SCALE GENOMIC DNA]</scope>
</reference>
<accession>A0A401PEK2</accession>
<gene>
    <name evidence="2" type="ORF">scyTo_0005981</name>
</gene>
<protein>
    <submittedName>
        <fullName evidence="2">Uncharacterized protein</fullName>
    </submittedName>
</protein>
<feature type="region of interest" description="Disordered" evidence="1">
    <location>
        <begin position="19"/>
        <end position="69"/>
    </location>
</feature>
<dbReference type="Proteomes" id="UP000288216">
    <property type="component" value="Unassembled WGS sequence"/>
</dbReference>
<evidence type="ECO:0000313" key="3">
    <source>
        <dbReference type="Proteomes" id="UP000288216"/>
    </source>
</evidence>
<dbReference type="AlphaFoldDB" id="A0A401PEK2"/>
<name>A0A401PEK2_SCYTO</name>
<evidence type="ECO:0000313" key="2">
    <source>
        <dbReference type="EMBL" id="GCB71549.1"/>
    </source>
</evidence>
<evidence type="ECO:0000256" key="1">
    <source>
        <dbReference type="SAM" id="MobiDB-lite"/>
    </source>
</evidence>
<comment type="caution">
    <text evidence="2">The sequence shown here is derived from an EMBL/GenBank/DDBJ whole genome shotgun (WGS) entry which is preliminary data.</text>
</comment>
<keyword evidence="3" id="KW-1185">Reference proteome</keyword>
<feature type="compositionally biased region" description="Basic and acidic residues" evidence="1">
    <location>
        <begin position="32"/>
        <end position="43"/>
    </location>
</feature>
<dbReference type="EMBL" id="BFAA01001947">
    <property type="protein sequence ID" value="GCB71549.1"/>
    <property type="molecule type" value="Genomic_DNA"/>
</dbReference>
<proteinExistence type="predicted"/>
<organism evidence="2 3">
    <name type="scientific">Scyliorhinus torazame</name>
    <name type="common">Cloudy catshark</name>
    <name type="synonym">Catulus torazame</name>
    <dbReference type="NCBI Taxonomy" id="75743"/>
    <lineage>
        <taxon>Eukaryota</taxon>
        <taxon>Metazoa</taxon>
        <taxon>Chordata</taxon>
        <taxon>Craniata</taxon>
        <taxon>Vertebrata</taxon>
        <taxon>Chondrichthyes</taxon>
        <taxon>Elasmobranchii</taxon>
        <taxon>Galeomorphii</taxon>
        <taxon>Galeoidea</taxon>
        <taxon>Carcharhiniformes</taxon>
        <taxon>Scyliorhinidae</taxon>
        <taxon>Scyliorhinus</taxon>
    </lineage>
</organism>